<name>A0ABS2GSV9_9BURK</name>
<feature type="coiled-coil region" evidence="1">
    <location>
        <begin position="241"/>
        <end position="282"/>
    </location>
</feature>
<evidence type="ECO:0000256" key="1">
    <source>
        <dbReference type="SAM" id="Coils"/>
    </source>
</evidence>
<dbReference type="InterPro" id="IPR001668">
    <property type="entry name" value="Mob_Pre"/>
</dbReference>
<dbReference type="CDD" id="cd17242">
    <property type="entry name" value="MobM_relaxase"/>
    <property type="match status" value="1"/>
</dbReference>
<dbReference type="Proteomes" id="UP000777002">
    <property type="component" value="Unassembled WGS sequence"/>
</dbReference>
<evidence type="ECO:0000313" key="3">
    <source>
        <dbReference type="Proteomes" id="UP000777002"/>
    </source>
</evidence>
<dbReference type="EMBL" id="JACJKX010000001">
    <property type="protein sequence ID" value="MBM6927911.1"/>
    <property type="molecule type" value="Genomic_DNA"/>
</dbReference>
<keyword evidence="1" id="KW-0175">Coiled coil</keyword>
<protein>
    <submittedName>
        <fullName evidence="2">Plasmid recombination protein</fullName>
    </submittedName>
</protein>
<gene>
    <name evidence="2" type="ORF">H5985_01260</name>
</gene>
<accession>A0ABS2GSV9</accession>
<feature type="coiled-coil region" evidence="1">
    <location>
        <begin position="167"/>
        <end position="194"/>
    </location>
</feature>
<sequence>MGFGIIRCKKVKRPNLNGLRIFWDSSVQKGCVLRECANVREEIIKRVREFQGQQLRKIRADAPYALHYLVTLSQESAEKLGEEQIKAYLSESLSFLDTLHGQNNIIAAFISDTGHVMHVLAVPEKEGKLNAKAFTELNALRVLQESFFRNVSSKYGLERGVKGQKHKTQEEENFERLKVKSEKLEKRIKVLAGESLEPPVIEYPEPGLLEGKKAYAERCLKRLWDYSLQIIQVSRAKALAYDDMQKEKFKLEQEIREIKTKLIEEQTNNSLLRLEIRELEKLFRNADSVF</sequence>
<dbReference type="RefSeq" id="WP_205049496.1">
    <property type="nucleotide sequence ID" value="NZ_JACJKX010000001.1"/>
</dbReference>
<organism evidence="2 3">
    <name type="scientific">Parasutterella secunda</name>
    <dbReference type="NCBI Taxonomy" id="626947"/>
    <lineage>
        <taxon>Bacteria</taxon>
        <taxon>Pseudomonadati</taxon>
        <taxon>Pseudomonadota</taxon>
        <taxon>Betaproteobacteria</taxon>
        <taxon>Burkholderiales</taxon>
        <taxon>Sutterellaceae</taxon>
        <taxon>Parasutterella</taxon>
    </lineage>
</organism>
<comment type="caution">
    <text evidence="2">The sequence shown here is derived from an EMBL/GenBank/DDBJ whole genome shotgun (WGS) entry which is preliminary data.</text>
</comment>
<reference evidence="2 3" key="1">
    <citation type="journal article" date="2021" name="Sci. Rep.">
        <title>The distribution of antibiotic resistance genes in chicken gut microbiota commensals.</title>
        <authorList>
            <person name="Juricova H."/>
            <person name="Matiasovicova J."/>
            <person name="Kubasova T."/>
            <person name="Cejkova D."/>
            <person name="Rychlik I."/>
        </authorList>
    </citation>
    <scope>NUCLEOTIDE SEQUENCE [LARGE SCALE GENOMIC DNA]</scope>
    <source>
        <strain evidence="2 3">An562</strain>
    </source>
</reference>
<dbReference type="Gene3D" id="3.30.930.30">
    <property type="match status" value="1"/>
</dbReference>
<proteinExistence type="predicted"/>
<evidence type="ECO:0000313" key="2">
    <source>
        <dbReference type="EMBL" id="MBM6927911.1"/>
    </source>
</evidence>
<keyword evidence="3" id="KW-1185">Reference proteome</keyword>
<dbReference type="Pfam" id="PF01076">
    <property type="entry name" value="Mob_Pre"/>
    <property type="match status" value="1"/>
</dbReference>